<keyword evidence="6" id="KW-0571">Peptide transport</keyword>
<dbReference type="InterPro" id="IPR050366">
    <property type="entry name" value="BP-dependent_transpt_permease"/>
</dbReference>
<evidence type="ECO:0000313" key="15">
    <source>
        <dbReference type="Proteomes" id="UP000028302"/>
    </source>
</evidence>
<keyword evidence="5 12" id="KW-0812">Transmembrane</keyword>
<feature type="transmembrane region" description="Helical" evidence="12">
    <location>
        <begin position="262"/>
        <end position="283"/>
    </location>
</feature>
<keyword evidence="2 12" id="KW-0813">Transport</keyword>
<dbReference type="RefSeq" id="WP_037339985.1">
    <property type="nucleotide sequence ID" value="NZ_APNK01000030.1"/>
</dbReference>
<dbReference type="Proteomes" id="UP000028302">
    <property type="component" value="Unassembled WGS sequence"/>
</dbReference>
<dbReference type="Pfam" id="PF12911">
    <property type="entry name" value="OppC_N"/>
    <property type="match status" value="1"/>
</dbReference>
<proteinExistence type="inferred from homology"/>
<evidence type="ECO:0000256" key="6">
    <source>
        <dbReference type="ARBA" id="ARBA00022856"/>
    </source>
</evidence>
<keyword evidence="3" id="KW-1003">Cell membrane</keyword>
<dbReference type="PATRIC" id="fig|1304275.5.peg.3058"/>
<dbReference type="EMBL" id="APNK01000030">
    <property type="protein sequence ID" value="KEZ76402.1"/>
    <property type="molecule type" value="Genomic_DNA"/>
</dbReference>
<dbReference type="Pfam" id="PF00528">
    <property type="entry name" value="BPD_transp_1"/>
    <property type="match status" value="1"/>
</dbReference>
<keyword evidence="9 12" id="KW-0472">Membrane</keyword>
<evidence type="ECO:0000256" key="1">
    <source>
        <dbReference type="ARBA" id="ARBA00004429"/>
    </source>
</evidence>
<dbReference type="Gene3D" id="1.10.3720.10">
    <property type="entry name" value="MetI-like"/>
    <property type="match status" value="1"/>
</dbReference>
<dbReference type="eggNOG" id="COG1173">
    <property type="taxonomic scope" value="Bacteria"/>
</dbReference>
<feature type="transmembrane region" description="Helical" evidence="12">
    <location>
        <begin position="32"/>
        <end position="53"/>
    </location>
</feature>
<dbReference type="GO" id="GO:0015833">
    <property type="term" value="P:peptide transport"/>
    <property type="evidence" value="ECO:0007669"/>
    <property type="project" value="UniProtKB-KW"/>
</dbReference>
<evidence type="ECO:0000259" key="13">
    <source>
        <dbReference type="PROSITE" id="PS50928"/>
    </source>
</evidence>
<comment type="subcellular location">
    <subcellularLocation>
        <location evidence="1">Cell inner membrane</location>
        <topology evidence="1">Multi-pass membrane protein</topology>
    </subcellularLocation>
    <subcellularLocation>
        <location evidence="12">Cell membrane</location>
        <topology evidence="12">Multi-pass membrane protein</topology>
    </subcellularLocation>
</comment>
<evidence type="ECO:0000256" key="7">
    <source>
        <dbReference type="ARBA" id="ARBA00022927"/>
    </source>
</evidence>
<feature type="transmembrane region" description="Helical" evidence="12">
    <location>
        <begin position="159"/>
        <end position="177"/>
    </location>
</feature>
<evidence type="ECO:0000256" key="11">
    <source>
        <dbReference type="ARBA" id="ARBA00072251"/>
    </source>
</evidence>
<dbReference type="PANTHER" id="PTHR43386:SF2">
    <property type="entry name" value="OLIGOPEPTIDE TRANSPORT SYSTEM PERMEASE PROTEIN OPPC"/>
    <property type="match status" value="1"/>
</dbReference>
<dbReference type="GO" id="GO:0055085">
    <property type="term" value="P:transmembrane transport"/>
    <property type="evidence" value="ECO:0007669"/>
    <property type="project" value="InterPro"/>
</dbReference>
<comment type="caution">
    <text evidence="14">The sequence shown here is derived from an EMBL/GenBank/DDBJ whole genome shotgun (WGS) entry which is preliminary data.</text>
</comment>
<name>A0A084II68_SALHC</name>
<dbReference type="SUPFAM" id="SSF161098">
    <property type="entry name" value="MetI-like"/>
    <property type="match status" value="1"/>
</dbReference>
<feature type="domain" description="ABC transmembrane type-1" evidence="13">
    <location>
        <begin position="95"/>
        <end position="284"/>
    </location>
</feature>
<evidence type="ECO:0000256" key="5">
    <source>
        <dbReference type="ARBA" id="ARBA00022692"/>
    </source>
</evidence>
<feature type="transmembrane region" description="Helical" evidence="12">
    <location>
        <begin position="135"/>
        <end position="153"/>
    </location>
</feature>
<protein>
    <recommendedName>
        <fullName evidence="11">Oligopeptide transport system permease protein OppC</fullName>
    </recommendedName>
</protein>
<reference evidence="14 15" key="1">
    <citation type="submission" date="2013-03" db="EMBL/GenBank/DDBJ databases">
        <title>Salinisphaera hydrothermalis C41B8 Genome Sequencing.</title>
        <authorList>
            <person name="Li C."/>
            <person name="Lai Q."/>
            <person name="Shao Z."/>
        </authorList>
    </citation>
    <scope>NUCLEOTIDE SEQUENCE [LARGE SCALE GENOMIC DNA]</scope>
    <source>
        <strain evidence="14 15">C41B8</strain>
    </source>
</reference>
<keyword evidence="15" id="KW-1185">Reference proteome</keyword>
<feature type="transmembrane region" description="Helical" evidence="12">
    <location>
        <begin position="97"/>
        <end position="123"/>
    </location>
</feature>
<dbReference type="AlphaFoldDB" id="A0A084II68"/>
<evidence type="ECO:0000256" key="4">
    <source>
        <dbReference type="ARBA" id="ARBA00022519"/>
    </source>
</evidence>
<dbReference type="InterPro" id="IPR000515">
    <property type="entry name" value="MetI-like"/>
</dbReference>
<evidence type="ECO:0000256" key="3">
    <source>
        <dbReference type="ARBA" id="ARBA00022475"/>
    </source>
</evidence>
<dbReference type="InterPro" id="IPR025966">
    <property type="entry name" value="OppC_N"/>
</dbReference>
<evidence type="ECO:0000256" key="12">
    <source>
        <dbReference type="RuleBase" id="RU363032"/>
    </source>
</evidence>
<dbReference type="STRING" id="1304275.C41B8_14965"/>
<dbReference type="PANTHER" id="PTHR43386">
    <property type="entry name" value="OLIGOPEPTIDE TRANSPORT SYSTEM PERMEASE PROTEIN APPC"/>
    <property type="match status" value="1"/>
</dbReference>
<dbReference type="InterPro" id="IPR035906">
    <property type="entry name" value="MetI-like_sf"/>
</dbReference>
<feature type="transmembrane region" description="Helical" evidence="12">
    <location>
        <begin position="215"/>
        <end position="241"/>
    </location>
</feature>
<dbReference type="CDD" id="cd06261">
    <property type="entry name" value="TM_PBP2"/>
    <property type="match status" value="1"/>
</dbReference>
<dbReference type="PROSITE" id="PS50928">
    <property type="entry name" value="ABC_TM1"/>
    <property type="match status" value="1"/>
</dbReference>
<sequence>MAKSTQQEAMEKAVKGNSLGRDAMRRLAANKAAIASIAVLGLVVLMVIVGPWLTPNNYYSQDYDAIWQAPTLAHGHIFGTDSVGRDLFVRTMVGGRISLMVGIVTAFVSLLIGVAYGATAGFIGGRIDGFMMRTVDILYALPFMFLVILMVVFFGQSLFLMFLAIGAVSWLDMARIVRGQTLTIKQQPYVEAARMAGASGTAIIVRHIVPNLLGLIVVYVTLTIPQVILFESFLSFLGLGVQEPMTSWGALINDGVGEMGRAPWLLVIPSIFLAVTLFCFNFIGDGLRDALDPNDR</sequence>
<evidence type="ECO:0000256" key="10">
    <source>
        <dbReference type="ARBA" id="ARBA00024202"/>
    </source>
</evidence>
<keyword evidence="4" id="KW-0997">Cell inner membrane</keyword>
<gene>
    <name evidence="14" type="ORF">C41B8_14965</name>
</gene>
<evidence type="ECO:0000313" key="14">
    <source>
        <dbReference type="EMBL" id="KEZ76402.1"/>
    </source>
</evidence>
<dbReference type="GO" id="GO:0015031">
    <property type="term" value="P:protein transport"/>
    <property type="evidence" value="ECO:0007669"/>
    <property type="project" value="UniProtKB-KW"/>
</dbReference>
<keyword evidence="8 12" id="KW-1133">Transmembrane helix</keyword>
<evidence type="ECO:0000256" key="2">
    <source>
        <dbReference type="ARBA" id="ARBA00022448"/>
    </source>
</evidence>
<evidence type="ECO:0000256" key="8">
    <source>
        <dbReference type="ARBA" id="ARBA00022989"/>
    </source>
</evidence>
<evidence type="ECO:0000256" key="9">
    <source>
        <dbReference type="ARBA" id="ARBA00023136"/>
    </source>
</evidence>
<dbReference type="GO" id="GO:0005886">
    <property type="term" value="C:plasma membrane"/>
    <property type="evidence" value="ECO:0007669"/>
    <property type="project" value="UniProtKB-SubCell"/>
</dbReference>
<keyword evidence="7" id="KW-0653">Protein transport</keyword>
<accession>A0A084II68</accession>
<comment type="similarity">
    <text evidence="10">Belongs to the binding-protein-dependent transport system permease family. OppBC subfamily.</text>
</comment>
<dbReference type="OrthoDB" id="9805884at2"/>
<organism evidence="14 15">
    <name type="scientific">Salinisphaera hydrothermalis (strain C41B8)</name>
    <dbReference type="NCBI Taxonomy" id="1304275"/>
    <lineage>
        <taxon>Bacteria</taxon>
        <taxon>Pseudomonadati</taxon>
        <taxon>Pseudomonadota</taxon>
        <taxon>Gammaproteobacteria</taxon>
        <taxon>Salinisphaerales</taxon>
        <taxon>Salinisphaeraceae</taxon>
        <taxon>Salinisphaera</taxon>
    </lineage>
</organism>